<sequence>MIRNLQAEDHNRTGTLTSLDSHTYDSFRAHDDSAAREALWARNLAVRSVLLAQESD</sequence>
<reference evidence="1" key="1">
    <citation type="submission" date="2023-03" db="EMBL/GenBank/DDBJ databases">
        <authorList>
            <person name="Steffen K."/>
            <person name="Cardenas P."/>
        </authorList>
    </citation>
    <scope>NUCLEOTIDE SEQUENCE</scope>
</reference>
<feature type="non-terminal residue" evidence="1">
    <location>
        <position position="56"/>
    </location>
</feature>
<name>A0AA35RBE0_GEOBA</name>
<accession>A0AA35RBE0</accession>
<proteinExistence type="predicted"/>
<comment type="caution">
    <text evidence="1">The sequence shown here is derived from an EMBL/GenBank/DDBJ whole genome shotgun (WGS) entry which is preliminary data.</text>
</comment>
<evidence type="ECO:0000313" key="2">
    <source>
        <dbReference type="Proteomes" id="UP001174909"/>
    </source>
</evidence>
<keyword evidence="2" id="KW-1185">Reference proteome</keyword>
<organism evidence="1 2">
    <name type="scientific">Geodia barretti</name>
    <name type="common">Barrett's horny sponge</name>
    <dbReference type="NCBI Taxonomy" id="519541"/>
    <lineage>
        <taxon>Eukaryota</taxon>
        <taxon>Metazoa</taxon>
        <taxon>Porifera</taxon>
        <taxon>Demospongiae</taxon>
        <taxon>Heteroscleromorpha</taxon>
        <taxon>Tetractinellida</taxon>
        <taxon>Astrophorina</taxon>
        <taxon>Geodiidae</taxon>
        <taxon>Geodia</taxon>
    </lineage>
</organism>
<protein>
    <submittedName>
        <fullName evidence="1">Uncharacterized protein</fullName>
    </submittedName>
</protein>
<gene>
    <name evidence="1" type="ORF">GBAR_LOCUS5272</name>
</gene>
<dbReference type="Proteomes" id="UP001174909">
    <property type="component" value="Unassembled WGS sequence"/>
</dbReference>
<evidence type="ECO:0000313" key="1">
    <source>
        <dbReference type="EMBL" id="CAI8007561.1"/>
    </source>
</evidence>
<dbReference type="AlphaFoldDB" id="A0AA35RBE0"/>
<dbReference type="EMBL" id="CASHTH010000784">
    <property type="protein sequence ID" value="CAI8007561.1"/>
    <property type="molecule type" value="Genomic_DNA"/>
</dbReference>